<feature type="compositionally biased region" description="Basic and acidic residues" evidence="1">
    <location>
        <begin position="1"/>
        <end position="16"/>
    </location>
</feature>
<accession>A0A9W6S2Z9</accession>
<protein>
    <submittedName>
        <fullName evidence="2">Uncharacterized protein</fullName>
    </submittedName>
</protein>
<proteinExistence type="predicted"/>
<evidence type="ECO:0000256" key="1">
    <source>
        <dbReference type="SAM" id="MobiDB-lite"/>
    </source>
</evidence>
<organism evidence="2 3">
    <name type="scientific">Actinoallomurus iriomotensis</name>
    <dbReference type="NCBI Taxonomy" id="478107"/>
    <lineage>
        <taxon>Bacteria</taxon>
        <taxon>Bacillati</taxon>
        <taxon>Actinomycetota</taxon>
        <taxon>Actinomycetes</taxon>
        <taxon>Streptosporangiales</taxon>
        <taxon>Thermomonosporaceae</taxon>
        <taxon>Actinoallomurus</taxon>
    </lineage>
</organism>
<comment type="caution">
    <text evidence="2">The sequence shown here is derived from an EMBL/GenBank/DDBJ whole genome shotgun (WGS) entry which is preliminary data.</text>
</comment>
<gene>
    <name evidence="2" type="ORF">Airi02_043930</name>
</gene>
<dbReference type="AlphaFoldDB" id="A0A9W6S2Z9"/>
<name>A0A9W6S2Z9_9ACTN</name>
<evidence type="ECO:0000313" key="3">
    <source>
        <dbReference type="Proteomes" id="UP001165074"/>
    </source>
</evidence>
<sequence>MQREGRLRRPHARPEGRSAAGGPCSGAPLKPADLTTLPAPAPAPAQPPSASLAVTPAVVPAAIEFDRIVPASGNMTAAGRQIWLGTTMAGQTVTVWVSATTLHVFHHDQLIKTHPVTLTPEDLAKLNTRSRPVALLLPRPYPPGNCPPMRWLRSTGWSTAAAWSRWPANRSASRRHRSAR</sequence>
<dbReference type="Proteomes" id="UP001165074">
    <property type="component" value="Unassembled WGS sequence"/>
</dbReference>
<reference evidence="2" key="1">
    <citation type="submission" date="2023-03" db="EMBL/GenBank/DDBJ databases">
        <title>Actinoallomurus iriomotensis NBRC 103684.</title>
        <authorList>
            <person name="Ichikawa N."/>
            <person name="Sato H."/>
            <person name="Tonouchi N."/>
        </authorList>
    </citation>
    <scope>NUCLEOTIDE SEQUENCE</scope>
    <source>
        <strain evidence="2">NBRC 103684</strain>
    </source>
</reference>
<keyword evidence="3" id="KW-1185">Reference proteome</keyword>
<feature type="region of interest" description="Disordered" evidence="1">
    <location>
        <begin position="1"/>
        <end position="50"/>
    </location>
</feature>
<evidence type="ECO:0000313" key="2">
    <source>
        <dbReference type="EMBL" id="GLY86464.1"/>
    </source>
</evidence>
<dbReference type="EMBL" id="BSTK01000006">
    <property type="protein sequence ID" value="GLY86464.1"/>
    <property type="molecule type" value="Genomic_DNA"/>
</dbReference>
<feature type="compositionally biased region" description="Low complexity" evidence="1">
    <location>
        <begin position="27"/>
        <end position="38"/>
    </location>
</feature>